<gene>
    <name evidence="1" type="ORF">SK128_001376</name>
</gene>
<dbReference type="Proteomes" id="UP001381693">
    <property type="component" value="Unassembled WGS sequence"/>
</dbReference>
<dbReference type="AlphaFoldDB" id="A0AAN8XEM4"/>
<reference evidence="1 2" key="1">
    <citation type="submission" date="2023-11" db="EMBL/GenBank/DDBJ databases">
        <title>Halocaridina rubra genome assembly.</title>
        <authorList>
            <person name="Smith C."/>
        </authorList>
    </citation>
    <scope>NUCLEOTIDE SEQUENCE [LARGE SCALE GENOMIC DNA]</scope>
    <source>
        <strain evidence="1">EP-1</strain>
        <tissue evidence="1">Whole</tissue>
    </source>
</reference>
<proteinExistence type="predicted"/>
<comment type="caution">
    <text evidence="1">The sequence shown here is derived from an EMBL/GenBank/DDBJ whole genome shotgun (WGS) entry which is preliminary data.</text>
</comment>
<protein>
    <submittedName>
        <fullName evidence="1">Uncharacterized protein</fullName>
    </submittedName>
</protein>
<evidence type="ECO:0000313" key="2">
    <source>
        <dbReference type="Proteomes" id="UP001381693"/>
    </source>
</evidence>
<accession>A0AAN8XEM4</accession>
<sequence>MSWGVTVVVASNNYDFLDIFTDVCDEGRLLVWSTRLLIMGAFSKDDLQKLTETKWVLTMMNSMVVHLPDNPSHQSVDVYAHHPYHLSGQKRLIKVASWTPRGLKLSSQMKLFPEKHVK</sequence>
<organism evidence="1 2">
    <name type="scientific">Halocaridina rubra</name>
    <name type="common">Hawaiian red shrimp</name>
    <dbReference type="NCBI Taxonomy" id="373956"/>
    <lineage>
        <taxon>Eukaryota</taxon>
        <taxon>Metazoa</taxon>
        <taxon>Ecdysozoa</taxon>
        <taxon>Arthropoda</taxon>
        <taxon>Crustacea</taxon>
        <taxon>Multicrustacea</taxon>
        <taxon>Malacostraca</taxon>
        <taxon>Eumalacostraca</taxon>
        <taxon>Eucarida</taxon>
        <taxon>Decapoda</taxon>
        <taxon>Pleocyemata</taxon>
        <taxon>Caridea</taxon>
        <taxon>Atyoidea</taxon>
        <taxon>Atyidae</taxon>
        <taxon>Halocaridina</taxon>
    </lineage>
</organism>
<dbReference type="EMBL" id="JAXCGZ010003895">
    <property type="protein sequence ID" value="KAK7082756.1"/>
    <property type="molecule type" value="Genomic_DNA"/>
</dbReference>
<evidence type="ECO:0000313" key="1">
    <source>
        <dbReference type="EMBL" id="KAK7082756.1"/>
    </source>
</evidence>
<name>A0AAN8XEM4_HALRR</name>
<keyword evidence="2" id="KW-1185">Reference proteome</keyword>